<dbReference type="Pfam" id="PF01593">
    <property type="entry name" value="Amino_oxidase"/>
    <property type="match status" value="1"/>
</dbReference>
<dbReference type="InterPro" id="IPR002937">
    <property type="entry name" value="Amino_oxidase"/>
</dbReference>
<evidence type="ECO:0000259" key="1">
    <source>
        <dbReference type="Pfam" id="PF01593"/>
    </source>
</evidence>
<dbReference type="RefSeq" id="WP_096780053.1">
    <property type="nucleotide sequence ID" value="NZ_CP012621.1"/>
</dbReference>
<dbReference type="PANTHER" id="PTHR16128">
    <property type="entry name" value="FAD/NAD(P)-BINDING OXIDOREDUCTASE FAMILY PROTEIN"/>
    <property type="match status" value="1"/>
</dbReference>
<evidence type="ECO:0000313" key="3">
    <source>
        <dbReference type="Proteomes" id="UP000217763"/>
    </source>
</evidence>
<sequence>MTSIAIIGAGLAGITLARALAPHARITLFEKARGLGGRMSTRRDDARQWDHGAQFFTARTPAFREWLAPFIADGTVAQWHPRITTLSPDRPPYPRPWFEPHYVAVPAMNALVKGLARGLDIRLQTRVAELERRPAGWRLWDEHGSHLGDYDWVVSAAPLPQARALLPLPDRIFDGFAMQPCYALLLAVDDGSLPGWDAAVVREAPVRWIACNHRLPGRNRRAGALVVHSTPEWAAERLEDDQAEVQAQLLEVFCTLTGVAPTAITGARLHRWRYALSAEVKQPAPGFLLDPQARLAACGDWCLGGRVEAAFTSGLALAGALARRL</sequence>
<dbReference type="AlphaFoldDB" id="A0A291HT16"/>
<evidence type="ECO:0000313" key="2">
    <source>
        <dbReference type="EMBL" id="ATG75376.1"/>
    </source>
</evidence>
<dbReference type="Proteomes" id="UP000217763">
    <property type="component" value="Chromosome"/>
</dbReference>
<accession>A0A291HT16</accession>
<proteinExistence type="predicted"/>
<protein>
    <submittedName>
        <fullName evidence="2">Flavin containing amine oxidoreductase-like protein</fullName>
    </submittedName>
</protein>
<feature type="domain" description="Amine oxidase" evidence="1">
    <location>
        <begin position="103"/>
        <end position="320"/>
    </location>
</feature>
<keyword evidence="3" id="KW-1185">Reference proteome</keyword>
<dbReference type="SUPFAM" id="SSF51905">
    <property type="entry name" value="FAD/NAD(P)-binding domain"/>
    <property type="match status" value="1"/>
</dbReference>
<gene>
    <name evidence="2" type="ORF">AN401_17230</name>
</gene>
<organism evidence="2 3">
    <name type="scientific">Zobellella denitrificans</name>
    <dbReference type="NCBI Taxonomy" id="347534"/>
    <lineage>
        <taxon>Bacteria</taxon>
        <taxon>Pseudomonadati</taxon>
        <taxon>Pseudomonadota</taxon>
        <taxon>Gammaproteobacteria</taxon>
        <taxon>Aeromonadales</taxon>
        <taxon>Aeromonadaceae</taxon>
        <taxon>Zobellella</taxon>
    </lineage>
</organism>
<name>A0A291HT16_9GAMM</name>
<reference evidence="3" key="1">
    <citation type="submission" date="2015-09" db="EMBL/GenBank/DDBJ databases">
        <authorList>
            <person name="Shao Z."/>
            <person name="Wang L."/>
        </authorList>
    </citation>
    <scope>NUCLEOTIDE SEQUENCE [LARGE SCALE GENOMIC DNA]</scope>
    <source>
        <strain evidence="3">F13-1</strain>
    </source>
</reference>
<dbReference type="Gene3D" id="3.50.50.60">
    <property type="entry name" value="FAD/NAD(P)-binding domain"/>
    <property type="match status" value="1"/>
</dbReference>
<dbReference type="KEGG" id="zdf:AN401_17230"/>
<dbReference type="InterPro" id="IPR036188">
    <property type="entry name" value="FAD/NAD-bd_sf"/>
</dbReference>
<dbReference type="PANTHER" id="PTHR16128:SF5">
    <property type="entry name" value="FAD_NAD(P)-BINDING OXIDOREDUCTASE FAMILY PROTEIN"/>
    <property type="match status" value="1"/>
</dbReference>
<dbReference type="Pfam" id="PF13450">
    <property type="entry name" value="NAD_binding_8"/>
    <property type="match status" value="1"/>
</dbReference>
<dbReference type="Gene3D" id="3.90.660.10">
    <property type="match status" value="1"/>
</dbReference>
<dbReference type="EMBL" id="CP012621">
    <property type="protein sequence ID" value="ATG75376.1"/>
    <property type="molecule type" value="Genomic_DNA"/>
</dbReference>
<dbReference type="GO" id="GO:0016491">
    <property type="term" value="F:oxidoreductase activity"/>
    <property type="evidence" value="ECO:0007669"/>
    <property type="project" value="InterPro"/>
</dbReference>